<keyword evidence="5" id="KW-1185">Reference proteome</keyword>
<dbReference type="CDD" id="cd00172">
    <property type="entry name" value="serpin"/>
    <property type="match status" value="1"/>
</dbReference>
<comment type="similarity">
    <text evidence="1 2">Belongs to the serpin family.</text>
</comment>
<dbReference type="Proteomes" id="UP000038045">
    <property type="component" value="Unplaced"/>
</dbReference>
<dbReference type="PANTHER" id="PTHR11461:SF211">
    <property type="entry name" value="GH10112P-RELATED"/>
    <property type="match status" value="1"/>
</dbReference>
<keyword evidence="3" id="KW-0812">Transmembrane</keyword>
<dbReference type="GO" id="GO:0004867">
    <property type="term" value="F:serine-type endopeptidase inhibitor activity"/>
    <property type="evidence" value="ECO:0007669"/>
    <property type="project" value="InterPro"/>
</dbReference>
<dbReference type="PANTHER" id="PTHR11461">
    <property type="entry name" value="SERINE PROTEASE INHIBITOR, SERPIN"/>
    <property type="match status" value="1"/>
</dbReference>
<dbReference type="InterPro" id="IPR042185">
    <property type="entry name" value="Serpin_sf_2"/>
</dbReference>
<dbReference type="GO" id="GO:0005615">
    <property type="term" value="C:extracellular space"/>
    <property type="evidence" value="ECO:0007669"/>
    <property type="project" value="InterPro"/>
</dbReference>
<keyword evidence="3" id="KW-0472">Membrane</keyword>
<dbReference type="Gene3D" id="3.30.497.10">
    <property type="entry name" value="Antithrombin, subunit I, domain 2"/>
    <property type="match status" value="1"/>
</dbReference>
<dbReference type="STRING" id="131310.A0A0N4ZDV6"/>
<dbReference type="SMART" id="SM00093">
    <property type="entry name" value="SERPIN"/>
    <property type="match status" value="1"/>
</dbReference>
<keyword evidence="3" id="KW-1133">Transmembrane helix</keyword>
<feature type="domain" description="Serpin" evidence="4">
    <location>
        <begin position="15"/>
        <end position="364"/>
    </location>
</feature>
<evidence type="ECO:0000313" key="6">
    <source>
        <dbReference type="WBParaSite" id="PTRK_0000576200.1"/>
    </source>
</evidence>
<name>A0A0N4ZDV6_PARTI</name>
<sequence length="375" mass="43334">MNTSNITKEQLGFTINCLKQINKNNEESFIFSPISILITLVMILFGSSNDTHLQIKNAISSYDDVAIIYKYYSDVHQRLQIDDPFISLASFNKPFISSNYEIQDTYEEFLQDYFNDTIEKISFQEIPSIVEKINNLVTNTTNGNIRRVIEANDIKIDMKFILINALYFKGDWHTKFLDTETRMEKFYVTSDENRDVYLMALENKFYYHENDLFQIVSLPYLGKNINMVIILPKVKLNNDKLLENDLNKDILLDSLEMMEKVFVKVMIPKFNLENTIDIKSILKSFGVTDAFIDGKADFNGIVKNTSLYVSEIKQKAKIEVSEEGTEAAAITVIKLSLYSGSSVNNGTVKEFKANHPFTFYIMDTNYNIYFTGIYK</sequence>
<dbReference type="SUPFAM" id="SSF56574">
    <property type="entry name" value="Serpins"/>
    <property type="match status" value="1"/>
</dbReference>
<dbReference type="InterPro" id="IPR042178">
    <property type="entry name" value="Serpin_sf_1"/>
</dbReference>
<reference evidence="6" key="1">
    <citation type="submission" date="2017-02" db="UniProtKB">
        <authorList>
            <consortium name="WormBaseParasite"/>
        </authorList>
    </citation>
    <scope>IDENTIFICATION</scope>
</reference>
<dbReference type="InterPro" id="IPR023796">
    <property type="entry name" value="Serpin_dom"/>
</dbReference>
<evidence type="ECO:0000256" key="2">
    <source>
        <dbReference type="RuleBase" id="RU000411"/>
    </source>
</evidence>
<feature type="transmembrane region" description="Helical" evidence="3">
    <location>
        <begin position="29"/>
        <end position="47"/>
    </location>
</feature>
<proteinExistence type="inferred from homology"/>
<dbReference type="Pfam" id="PF00079">
    <property type="entry name" value="Serpin"/>
    <property type="match status" value="1"/>
</dbReference>
<evidence type="ECO:0000256" key="1">
    <source>
        <dbReference type="ARBA" id="ARBA00009500"/>
    </source>
</evidence>
<dbReference type="Gene3D" id="2.30.39.10">
    <property type="entry name" value="Alpha-1-antitrypsin, domain 1"/>
    <property type="match status" value="1"/>
</dbReference>
<evidence type="ECO:0000256" key="3">
    <source>
        <dbReference type="SAM" id="Phobius"/>
    </source>
</evidence>
<evidence type="ECO:0000259" key="4">
    <source>
        <dbReference type="SMART" id="SM00093"/>
    </source>
</evidence>
<organism evidence="5 6">
    <name type="scientific">Parastrongyloides trichosuri</name>
    <name type="common">Possum-specific nematode worm</name>
    <dbReference type="NCBI Taxonomy" id="131310"/>
    <lineage>
        <taxon>Eukaryota</taxon>
        <taxon>Metazoa</taxon>
        <taxon>Ecdysozoa</taxon>
        <taxon>Nematoda</taxon>
        <taxon>Chromadorea</taxon>
        <taxon>Rhabditida</taxon>
        <taxon>Tylenchina</taxon>
        <taxon>Panagrolaimomorpha</taxon>
        <taxon>Strongyloidoidea</taxon>
        <taxon>Strongyloididae</taxon>
        <taxon>Parastrongyloides</taxon>
    </lineage>
</organism>
<dbReference type="WBParaSite" id="PTRK_0000576200.1">
    <property type="protein sequence ID" value="PTRK_0000576200.1"/>
    <property type="gene ID" value="PTRK_0000576200"/>
</dbReference>
<dbReference type="AlphaFoldDB" id="A0A0N4ZDV6"/>
<protein>
    <submittedName>
        <fullName evidence="6">SERPIN domain-containing protein</fullName>
    </submittedName>
</protein>
<dbReference type="InterPro" id="IPR036186">
    <property type="entry name" value="Serpin_sf"/>
</dbReference>
<accession>A0A0N4ZDV6</accession>
<dbReference type="InterPro" id="IPR000215">
    <property type="entry name" value="Serpin_fam"/>
</dbReference>
<evidence type="ECO:0000313" key="5">
    <source>
        <dbReference type="Proteomes" id="UP000038045"/>
    </source>
</evidence>